<evidence type="ECO:0000313" key="2">
    <source>
        <dbReference type="Proteomes" id="UP001189429"/>
    </source>
</evidence>
<proteinExistence type="predicted"/>
<organism evidence="1 2">
    <name type="scientific">Prorocentrum cordatum</name>
    <dbReference type="NCBI Taxonomy" id="2364126"/>
    <lineage>
        <taxon>Eukaryota</taxon>
        <taxon>Sar</taxon>
        <taxon>Alveolata</taxon>
        <taxon>Dinophyceae</taxon>
        <taxon>Prorocentrales</taxon>
        <taxon>Prorocentraceae</taxon>
        <taxon>Prorocentrum</taxon>
    </lineage>
</organism>
<feature type="non-terminal residue" evidence="1">
    <location>
        <position position="194"/>
    </location>
</feature>
<gene>
    <name evidence="1" type="ORF">PCOR1329_LOCUS42348</name>
</gene>
<accession>A0ABN9TU33</accession>
<dbReference type="Proteomes" id="UP001189429">
    <property type="component" value="Unassembled WGS sequence"/>
</dbReference>
<name>A0ABN9TU33_9DINO</name>
<sequence length="194" mass="21908">GRAMTWLQHLDRTTGECLLAAAKQRSAITDWHRKFANKLRVSCLGGAGAHDRYEREYLRELRSQADGWHRLPVGCEIHLVAGCHGKTFAPVNPMIMGQIHWALAINEGTSFNRFQRIAKNIVKERIVFRQGWGPLNLKKPLRDIVAIYFGWLCAARGSRLLAKRLALSFLPNGDWRKTDCVEVCIPVGAAYDDA</sequence>
<evidence type="ECO:0008006" key="3">
    <source>
        <dbReference type="Google" id="ProtNLM"/>
    </source>
</evidence>
<keyword evidence="2" id="KW-1185">Reference proteome</keyword>
<evidence type="ECO:0000313" key="1">
    <source>
        <dbReference type="EMBL" id="CAK0849733.1"/>
    </source>
</evidence>
<reference evidence="1" key="1">
    <citation type="submission" date="2023-10" db="EMBL/GenBank/DDBJ databases">
        <authorList>
            <person name="Chen Y."/>
            <person name="Shah S."/>
            <person name="Dougan E. K."/>
            <person name="Thang M."/>
            <person name="Chan C."/>
        </authorList>
    </citation>
    <scope>NUCLEOTIDE SEQUENCE [LARGE SCALE GENOMIC DNA]</scope>
</reference>
<protein>
    <recommendedName>
        <fullName evidence="3">RNA-directed RNA polymerase</fullName>
    </recommendedName>
</protein>
<dbReference type="EMBL" id="CAUYUJ010015086">
    <property type="protein sequence ID" value="CAK0849733.1"/>
    <property type="molecule type" value="Genomic_DNA"/>
</dbReference>
<feature type="non-terminal residue" evidence="1">
    <location>
        <position position="1"/>
    </location>
</feature>
<comment type="caution">
    <text evidence="1">The sequence shown here is derived from an EMBL/GenBank/DDBJ whole genome shotgun (WGS) entry which is preliminary data.</text>
</comment>